<dbReference type="GeneID" id="18765789"/>
<organism evidence="4 5">
    <name type="scientific">Marssonina brunnea f. sp. multigermtubi (strain MB_m1)</name>
    <name type="common">Marssonina leaf spot fungus</name>
    <dbReference type="NCBI Taxonomy" id="1072389"/>
    <lineage>
        <taxon>Eukaryota</taxon>
        <taxon>Fungi</taxon>
        <taxon>Dikarya</taxon>
        <taxon>Ascomycota</taxon>
        <taxon>Pezizomycotina</taxon>
        <taxon>Leotiomycetes</taxon>
        <taxon>Helotiales</taxon>
        <taxon>Drepanopezizaceae</taxon>
        <taxon>Drepanopeziza</taxon>
    </lineage>
</organism>
<keyword evidence="1" id="KW-0862">Zinc</keyword>
<feature type="domain" description="CCHC-type" evidence="3">
    <location>
        <begin position="347"/>
        <end position="360"/>
    </location>
</feature>
<dbReference type="GO" id="GO:0008270">
    <property type="term" value="F:zinc ion binding"/>
    <property type="evidence" value="ECO:0007669"/>
    <property type="project" value="UniProtKB-KW"/>
</dbReference>
<feature type="region of interest" description="Disordered" evidence="2">
    <location>
        <begin position="254"/>
        <end position="302"/>
    </location>
</feature>
<evidence type="ECO:0000256" key="2">
    <source>
        <dbReference type="SAM" id="MobiDB-lite"/>
    </source>
</evidence>
<protein>
    <recommendedName>
        <fullName evidence="3">CCHC-type domain-containing protein</fullName>
    </recommendedName>
</protein>
<evidence type="ECO:0000256" key="1">
    <source>
        <dbReference type="PROSITE-ProRule" id="PRU00047"/>
    </source>
</evidence>
<feature type="compositionally biased region" description="Basic and acidic residues" evidence="2">
    <location>
        <begin position="283"/>
        <end position="294"/>
    </location>
</feature>
<gene>
    <name evidence="4" type="ORF">MBM_09854</name>
</gene>
<keyword evidence="1" id="KW-0863">Zinc-finger</keyword>
<dbReference type="PROSITE" id="PS50158">
    <property type="entry name" value="ZF_CCHC"/>
    <property type="match status" value="1"/>
</dbReference>
<dbReference type="HOGENOM" id="CLU_711888_0_0_1"/>
<dbReference type="InParanoid" id="K1WGJ2"/>
<evidence type="ECO:0000313" key="5">
    <source>
        <dbReference type="Proteomes" id="UP000006753"/>
    </source>
</evidence>
<dbReference type="STRING" id="1072389.K1WGJ2"/>
<dbReference type="RefSeq" id="XP_007297743.1">
    <property type="nucleotide sequence ID" value="XM_007297681.1"/>
</dbReference>
<name>K1WGJ2_MARBU</name>
<sequence length="388" mass="44126">MELQSVHRAADSIPVANFVKETRPTFLGLFPGWRKHKSLIVTIRSLQDDRVKLLPAERSAQNPSDTMSILMMQSSNLREEIEDFRTKCRRQVKKLAHVIDEALETIKDLKHSKEEAQRITHESQALVVLNGGMIPPPNILYDWEKDSIEEGVSPDYYAVMKTAEWEIADAEEQLNYHSVIDQLLQDSMLKFAAAARMQGGEYREWVEGCQFSGENLVRCHERLMEWMFKKFKQAISEEDHARLGLPLGNGKVYSESDDSGFPAPGEPSSIKVSSESPVRRAKGKDDKSHTRPEVPSESVFDATQAVDHFGSRNRYPAASIQPESCTLCKKHKAKCENFYPETGRNVCTHCGQKGHRVERCWLLKPELKAEYLDKEKTTICHICAQIGH</sequence>
<dbReference type="EMBL" id="JH921471">
    <property type="protein sequence ID" value="EKD11991.1"/>
    <property type="molecule type" value="Genomic_DNA"/>
</dbReference>
<dbReference type="OrthoDB" id="3863715at2759"/>
<evidence type="ECO:0000259" key="3">
    <source>
        <dbReference type="PROSITE" id="PS50158"/>
    </source>
</evidence>
<keyword evidence="1" id="KW-0479">Metal-binding</keyword>
<evidence type="ECO:0000313" key="4">
    <source>
        <dbReference type="EMBL" id="EKD11991.1"/>
    </source>
</evidence>
<accession>K1WGJ2</accession>
<proteinExistence type="predicted"/>
<reference evidence="4 5" key="1">
    <citation type="journal article" date="2012" name="BMC Genomics">
        <title>Sequencing the genome of Marssonina brunnea reveals fungus-poplar co-evolution.</title>
        <authorList>
            <person name="Zhu S."/>
            <person name="Cao Y.-Z."/>
            <person name="Jiang C."/>
            <person name="Tan B.-Y."/>
            <person name="Wang Z."/>
            <person name="Feng S."/>
            <person name="Zhang L."/>
            <person name="Su X.-H."/>
            <person name="Brejova B."/>
            <person name="Vinar T."/>
            <person name="Xu M."/>
            <person name="Wang M.-X."/>
            <person name="Zhang S.-G."/>
            <person name="Huang M.-R."/>
            <person name="Wu R."/>
            <person name="Zhou Y."/>
        </authorList>
    </citation>
    <scope>NUCLEOTIDE SEQUENCE [LARGE SCALE GENOMIC DNA]</scope>
    <source>
        <strain evidence="4 5">MB_m1</strain>
    </source>
</reference>
<dbReference type="Proteomes" id="UP000006753">
    <property type="component" value="Unassembled WGS sequence"/>
</dbReference>
<dbReference type="InterPro" id="IPR001878">
    <property type="entry name" value="Znf_CCHC"/>
</dbReference>
<dbReference type="GO" id="GO:0003676">
    <property type="term" value="F:nucleic acid binding"/>
    <property type="evidence" value="ECO:0007669"/>
    <property type="project" value="InterPro"/>
</dbReference>
<keyword evidence="5" id="KW-1185">Reference proteome</keyword>
<dbReference type="AlphaFoldDB" id="K1WGJ2"/>
<dbReference type="KEGG" id="mbe:MBM_09854"/>